<dbReference type="OrthoDB" id="9812933at2"/>
<evidence type="ECO:0000256" key="2">
    <source>
        <dbReference type="SAM" id="SignalP"/>
    </source>
</evidence>
<reference evidence="3 4" key="1">
    <citation type="submission" date="2018-03" db="EMBL/GenBank/DDBJ databases">
        <title>The draft genome of Mesorhizobium sp. 6GN-30.</title>
        <authorList>
            <person name="Liu L."/>
            <person name="Li L."/>
            <person name="Wang T."/>
            <person name="Zhang X."/>
            <person name="Liang L."/>
        </authorList>
    </citation>
    <scope>NUCLEOTIDE SEQUENCE [LARGE SCALE GENOMIC DNA]</scope>
    <source>
        <strain evidence="3 4">6GN30</strain>
    </source>
</reference>
<dbReference type="AlphaFoldDB" id="A0A2P7SLG6"/>
<dbReference type="RefSeq" id="WP_106771407.1">
    <property type="nucleotide sequence ID" value="NZ_PXYK01000005.1"/>
</dbReference>
<feature type="region of interest" description="Disordered" evidence="1">
    <location>
        <begin position="392"/>
        <end position="434"/>
    </location>
</feature>
<proteinExistence type="predicted"/>
<feature type="region of interest" description="Disordered" evidence="1">
    <location>
        <begin position="346"/>
        <end position="365"/>
    </location>
</feature>
<dbReference type="Proteomes" id="UP000241229">
    <property type="component" value="Unassembled WGS sequence"/>
</dbReference>
<dbReference type="EMBL" id="PXYK01000005">
    <property type="protein sequence ID" value="PSJ63344.1"/>
    <property type="molecule type" value="Genomic_DNA"/>
</dbReference>
<evidence type="ECO:0000313" key="4">
    <source>
        <dbReference type="Proteomes" id="UP000241229"/>
    </source>
</evidence>
<organism evidence="3 4">
    <name type="scientific">Kumtagia ephedrae</name>
    <dbReference type="NCBI Taxonomy" id="2116701"/>
    <lineage>
        <taxon>Bacteria</taxon>
        <taxon>Pseudomonadati</taxon>
        <taxon>Pseudomonadota</taxon>
        <taxon>Alphaproteobacteria</taxon>
        <taxon>Hyphomicrobiales</taxon>
        <taxon>Phyllobacteriaceae</taxon>
        <taxon>Kumtagia</taxon>
    </lineage>
</organism>
<name>A0A2P7SLG6_9HYPH</name>
<evidence type="ECO:0000256" key="1">
    <source>
        <dbReference type="SAM" id="MobiDB-lite"/>
    </source>
</evidence>
<sequence length="453" mass="47103">MKAAPAFAAALLAAAHLSGAAGAAPAGELEPYQMVRSLQHVQDRVATGDHAALPIQRRLLEMIDRRLRTAIAAELMQPVNVQAMLIYAMSGGNPATLQSILERLHLGERDGRIAAGIIGYLNGGTRSAAAALKPIEPMREPAEIGAFLALLKGSLTSLEDPRSALGLFDQARLLSPGTLVEEAALRRSVALAATTGDSGRFVQAAGQYVRGYIRSPYASQFADAFVSGVVTLHDTVDLDAVEAVAAFMNPEQRKVVYLRIARRAAIDGLVELSNFAAAKAAAIDVPTEEPQDPRLLLYSSLTGVASEPAETIRARLAGIDRGKLSDGDRKLLEAVLAVSDEIVGKPAPQKPAATKAAKPPAAEGTAQISAPAELAEPDPDIPVAAAVADQEPTMPPVSDMPRAVEAPTPAPAPTMAAEAPATAVAPEEPADPTLAEGRKRLAEIDALLAGATD</sequence>
<keyword evidence="4" id="KW-1185">Reference proteome</keyword>
<feature type="compositionally biased region" description="Low complexity" evidence="1">
    <location>
        <begin position="346"/>
        <end position="362"/>
    </location>
</feature>
<feature type="chain" id="PRO_5015187900" evidence="2">
    <location>
        <begin position="24"/>
        <end position="453"/>
    </location>
</feature>
<comment type="caution">
    <text evidence="3">The sequence shown here is derived from an EMBL/GenBank/DDBJ whole genome shotgun (WGS) entry which is preliminary data.</text>
</comment>
<accession>A0A2P7SLG6</accession>
<evidence type="ECO:0000313" key="3">
    <source>
        <dbReference type="EMBL" id="PSJ63344.1"/>
    </source>
</evidence>
<gene>
    <name evidence="3" type="ORF">C7I84_06825</name>
</gene>
<keyword evidence="2" id="KW-0732">Signal</keyword>
<feature type="compositionally biased region" description="Low complexity" evidence="1">
    <location>
        <begin position="403"/>
        <end position="433"/>
    </location>
</feature>
<feature type="signal peptide" evidence="2">
    <location>
        <begin position="1"/>
        <end position="23"/>
    </location>
</feature>
<protein>
    <submittedName>
        <fullName evidence="3">Chemotaxis protein MotC</fullName>
    </submittedName>
</protein>